<evidence type="ECO:0000259" key="1">
    <source>
        <dbReference type="Pfam" id="PF12697"/>
    </source>
</evidence>
<dbReference type="RefSeq" id="WP_104418021.1">
    <property type="nucleotide sequence ID" value="NZ_PTJC01000005.1"/>
</dbReference>
<organism evidence="2 3">
    <name type="scientific">Neolewinella xylanilytica</name>
    <dbReference type="NCBI Taxonomy" id="1514080"/>
    <lineage>
        <taxon>Bacteria</taxon>
        <taxon>Pseudomonadati</taxon>
        <taxon>Bacteroidota</taxon>
        <taxon>Saprospiria</taxon>
        <taxon>Saprospirales</taxon>
        <taxon>Lewinellaceae</taxon>
        <taxon>Neolewinella</taxon>
    </lineage>
</organism>
<dbReference type="Proteomes" id="UP000237662">
    <property type="component" value="Unassembled WGS sequence"/>
</dbReference>
<gene>
    <name evidence="2" type="ORF">CLV84_0357</name>
</gene>
<reference evidence="2 3" key="1">
    <citation type="submission" date="2018-02" db="EMBL/GenBank/DDBJ databases">
        <title>Genomic Encyclopedia of Archaeal and Bacterial Type Strains, Phase II (KMG-II): from individual species to whole genera.</title>
        <authorList>
            <person name="Goeker M."/>
        </authorList>
    </citation>
    <scope>NUCLEOTIDE SEQUENCE [LARGE SCALE GENOMIC DNA]</scope>
    <source>
        <strain evidence="2 3">DSM 29526</strain>
    </source>
</reference>
<dbReference type="Pfam" id="PF12697">
    <property type="entry name" value="Abhydrolase_6"/>
    <property type="match status" value="1"/>
</dbReference>
<sequence length="287" mass="32289">MAGRKEKFVLSSIRRLLNGTALMSRRHAGKLGFYLLSKPRRAADEPLSEAFMKEARQHSFEANGTAIHCYHWPGKGPSVLLLHGWESNTGRWFAFFEPLRKAGYSIYAFDAPAHGKSKGRRFNALIYAEALGAYLRHLEFAPDFWIGHSAGGMAAILYLAEMVPEYQPRQLISLAVPGELENFIDKFCAVIGVHDKVKKGIDDQFRRKLDMSYSDISFANYVKKLRVPGLIVHDECDDLAPIDGAYRMHANWEGSSLITTRDCGHSLTGDLIPAMVLEYMRHCRVPG</sequence>
<dbReference type="PANTHER" id="PTHR43689:SF8">
    <property type="entry name" value="ALPHA_BETA-HYDROLASES SUPERFAMILY PROTEIN"/>
    <property type="match status" value="1"/>
</dbReference>
<dbReference type="GO" id="GO:0016787">
    <property type="term" value="F:hydrolase activity"/>
    <property type="evidence" value="ECO:0007669"/>
    <property type="project" value="UniProtKB-KW"/>
</dbReference>
<dbReference type="Gene3D" id="3.40.50.1820">
    <property type="entry name" value="alpha/beta hydrolase"/>
    <property type="match status" value="1"/>
</dbReference>
<keyword evidence="2" id="KW-0378">Hydrolase</keyword>
<dbReference type="SUPFAM" id="SSF53474">
    <property type="entry name" value="alpha/beta-Hydrolases"/>
    <property type="match status" value="1"/>
</dbReference>
<name>A0A2S6I7F4_9BACT</name>
<feature type="domain" description="AB hydrolase-1" evidence="1">
    <location>
        <begin position="79"/>
        <end position="267"/>
    </location>
</feature>
<comment type="caution">
    <text evidence="2">The sequence shown here is derived from an EMBL/GenBank/DDBJ whole genome shotgun (WGS) entry which is preliminary data.</text>
</comment>
<dbReference type="AlphaFoldDB" id="A0A2S6I7F4"/>
<dbReference type="PANTHER" id="PTHR43689">
    <property type="entry name" value="HYDROLASE"/>
    <property type="match status" value="1"/>
</dbReference>
<evidence type="ECO:0000313" key="3">
    <source>
        <dbReference type="Proteomes" id="UP000237662"/>
    </source>
</evidence>
<dbReference type="InterPro" id="IPR029058">
    <property type="entry name" value="AB_hydrolase_fold"/>
</dbReference>
<dbReference type="InterPro" id="IPR000073">
    <property type="entry name" value="AB_hydrolase_1"/>
</dbReference>
<evidence type="ECO:0000313" key="2">
    <source>
        <dbReference type="EMBL" id="PPK87417.1"/>
    </source>
</evidence>
<accession>A0A2S6I7F4</accession>
<protein>
    <submittedName>
        <fullName evidence="2">Alpha/beta hydrolase family protein</fullName>
    </submittedName>
</protein>
<keyword evidence="3" id="KW-1185">Reference proteome</keyword>
<dbReference type="OrthoDB" id="9785847at2"/>
<dbReference type="EMBL" id="PTJC01000005">
    <property type="protein sequence ID" value="PPK87417.1"/>
    <property type="molecule type" value="Genomic_DNA"/>
</dbReference>
<proteinExistence type="predicted"/>